<dbReference type="Pfam" id="PF13927">
    <property type="entry name" value="Ig_3"/>
    <property type="match status" value="2"/>
</dbReference>
<dbReference type="AlphaFoldDB" id="A0A7M7KJH9"/>
<evidence type="ECO:0000256" key="2">
    <source>
        <dbReference type="ARBA" id="ARBA00023136"/>
    </source>
</evidence>
<dbReference type="InterPro" id="IPR013783">
    <property type="entry name" value="Ig-like_fold"/>
</dbReference>
<reference evidence="9" key="1">
    <citation type="submission" date="2021-01" db="UniProtKB">
        <authorList>
            <consortium name="EnsemblMetazoa"/>
        </authorList>
    </citation>
    <scope>IDENTIFICATION</scope>
</reference>
<evidence type="ECO:0000256" key="5">
    <source>
        <dbReference type="ARBA" id="ARBA00023319"/>
    </source>
</evidence>
<sequence>MELAFTPLKSSHIGEFVCEARNKIGVSRSNVLHVRNVTHTKIPDGAPKRLRFTLFAGQFVSLHCPTPDGIPAPKVHWQLVSGKPCEKPCSVVDPTGTLHIPFVSVEKDNGSVWHCVVSQLETKKVFQIVTLEIRPRPVECAAKPRWLYLNKQVVMKKGENAELFCVTSGPDWLAPRWDIDSALKAAVHGNSSMPLRIDSSAVATTGRTRFHLTCSSNGLTSSIILSIKAAPTIIYLPKREDVNEGDTFSVDCEATGIPAPKIEWSFNGEDVLPSGMRIEKKNRIAVDKAHLRHQGVLRCVATNVHGTIYREVQVMVYSAMPQIIAEHRCFIAVEGDNVTIPCTARGHPQPNLRWSHNGSQLKVDNLNHTLELINVRHVDNGVYTCHACGDVCAEFDVTLDVLPAKLEKMPPKPLEALEGDHLKLRCVVRGRHPSGNKIRWKVNGTFVHEGETYDIEEPLKQGTYSCELNNGTKLGADLWEAELRVLKRPSVPKLNEQCRSGEVKLGWVSKAQEESVLWYEIQRRPQRNRSWQSIGSVEANADNGDKMLQFKAELPKVRESYTFRVIAHNRAGSNSSTHTELCKASTGYPPLRSPDGIRITRNGNLVHVNWNPLQPHERNGAQFYYSVSVQKKDGKATSFTVSEPLFSYIIEQISEIGTTEFTIQSVNEYAESSLEQFVYDCAVSMSNLSVEHVSSTSVRLRWAWKADEEGCADGAFSGALVIRQFSYDSNIHEYNIYDKIVAQSGQSMPTLPESEVLVQLKQEQHLLNQLDDQRLYCVHLRAWFRPDFSTNNTMNISSAAAPSSNYGEHRCSAYPSTGWCNRTWESSGGEVCFYPSVVFEEMPVSPVLELRNGVARLLEPPPNTELFYHQHSAEKNVKNKNQHRGVDYDIDANENSDVGEQTLTSPQWLRSNTSVQLLLDHTYSVRLVQLTSERALGGTAVNLTSASTAIFSPTAKGAVTDRGWDDSEVPPTSTSPPPLEVDDRAIGAAVFASTSNGASTFSERVCRLSPIVTLRPRSDPSLWLLWFGGSIGLLLMVFITLVLLFRKSSGMEFFHEEDNPEGTKQTTLNNSMQTGELLDGDENIFVTISESNNN</sequence>
<dbReference type="InParanoid" id="A0A7M7KJH9"/>
<feature type="domain" description="Ig-like" evidence="8">
    <location>
        <begin position="47"/>
        <end position="126"/>
    </location>
</feature>
<dbReference type="InterPro" id="IPR007110">
    <property type="entry name" value="Ig-like_dom"/>
</dbReference>
<dbReference type="PANTHER" id="PTHR11640:SF31">
    <property type="entry name" value="IRREGULAR CHIASM C-ROUGHEST PROTEIN-RELATED"/>
    <property type="match status" value="1"/>
</dbReference>
<dbReference type="InterPro" id="IPR003598">
    <property type="entry name" value="Ig_sub2"/>
</dbReference>
<evidence type="ECO:0000259" key="8">
    <source>
        <dbReference type="PROSITE" id="PS50835"/>
    </source>
</evidence>
<evidence type="ECO:0000256" key="7">
    <source>
        <dbReference type="SAM" id="Phobius"/>
    </source>
</evidence>
<feature type="domain" description="Ig-like" evidence="8">
    <location>
        <begin position="321"/>
        <end position="387"/>
    </location>
</feature>
<feature type="domain" description="Ig-like" evidence="8">
    <location>
        <begin position="403"/>
        <end position="484"/>
    </location>
</feature>
<dbReference type="EnsemblMetazoa" id="XM_022811141">
    <property type="protein sequence ID" value="XP_022666876"/>
    <property type="gene ID" value="LOC111252759"/>
</dbReference>
<dbReference type="OrthoDB" id="6244967at2759"/>
<name>A0A7M7KJH9_VARDE</name>
<dbReference type="GO" id="GO:0005911">
    <property type="term" value="C:cell-cell junction"/>
    <property type="evidence" value="ECO:0007669"/>
    <property type="project" value="TreeGrafter"/>
</dbReference>
<dbReference type="SUPFAM" id="SSF49265">
    <property type="entry name" value="Fibronectin type III"/>
    <property type="match status" value="1"/>
</dbReference>
<comment type="subcellular location">
    <subcellularLocation>
        <location evidence="1">Membrane</location>
        <topology evidence="1">Single-pass type I membrane protein</topology>
    </subcellularLocation>
</comment>
<dbReference type="GO" id="GO:0098609">
    <property type="term" value="P:cell-cell adhesion"/>
    <property type="evidence" value="ECO:0007669"/>
    <property type="project" value="TreeGrafter"/>
</dbReference>
<dbReference type="SUPFAM" id="SSF48726">
    <property type="entry name" value="Immunoglobulin"/>
    <property type="match status" value="4"/>
</dbReference>
<feature type="domain" description="Ig-like" evidence="8">
    <location>
        <begin position="231"/>
        <end position="315"/>
    </location>
</feature>
<feature type="transmembrane region" description="Helical" evidence="7">
    <location>
        <begin position="1023"/>
        <end position="1045"/>
    </location>
</feature>
<dbReference type="PANTHER" id="PTHR11640">
    <property type="entry name" value="NEPHRIN"/>
    <property type="match status" value="1"/>
</dbReference>
<dbReference type="Proteomes" id="UP000594260">
    <property type="component" value="Unplaced"/>
</dbReference>
<keyword evidence="5" id="KW-0393">Immunoglobulin domain</keyword>
<proteinExistence type="predicted"/>
<evidence type="ECO:0000256" key="6">
    <source>
        <dbReference type="SAM" id="MobiDB-lite"/>
    </source>
</evidence>
<dbReference type="GO" id="GO:0050839">
    <property type="term" value="F:cell adhesion molecule binding"/>
    <property type="evidence" value="ECO:0007669"/>
    <property type="project" value="TreeGrafter"/>
</dbReference>
<dbReference type="SMART" id="SM00408">
    <property type="entry name" value="IGc2"/>
    <property type="match status" value="3"/>
</dbReference>
<protein>
    <recommendedName>
        <fullName evidence="8">Ig-like domain-containing protein</fullName>
    </recommendedName>
</protein>
<dbReference type="Gene3D" id="2.60.40.10">
    <property type="entry name" value="Immunoglobulins"/>
    <property type="match status" value="6"/>
</dbReference>
<keyword evidence="10" id="KW-1185">Reference proteome</keyword>
<evidence type="ECO:0000256" key="3">
    <source>
        <dbReference type="ARBA" id="ARBA00023157"/>
    </source>
</evidence>
<dbReference type="PROSITE" id="PS50835">
    <property type="entry name" value="IG_LIKE"/>
    <property type="match status" value="4"/>
</dbReference>
<dbReference type="GeneID" id="111252759"/>
<keyword evidence="7" id="KW-0812">Transmembrane</keyword>
<organism evidence="9 10">
    <name type="scientific">Varroa destructor</name>
    <name type="common">Honeybee mite</name>
    <dbReference type="NCBI Taxonomy" id="109461"/>
    <lineage>
        <taxon>Eukaryota</taxon>
        <taxon>Metazoa</taxon>
        <taxon>Ecdysozoa</taxon>
        <taxon>Arthropoda</taxon>
        <taxon>Chelicerata</taxon>
        <taxon>Arachnida</taxon>
        <taxon>Acari</taxon>
        <taxon>Parasitiformes</taxon>
        <taxon>Mesostigmata</taxon>
        <taxon>Gamasina</taxon>
        <taxon>Dermanyssoidea</taxon>
        <taxon>Varroidae</taxon>
        <taxon>Varroa</taxon>
    </lineage>
</organism>
<evidence type="ECO:0000256" key="1">
    <source>
        <dbReference type="ARBA" id="ARBA00004479"/>
    </source>
</evidence>
<evidence type="ECO:0000313" key="9">
    <source>
        <dbReference type="EnsemblMetazoa" id="XP_022666876"/>
    </source>
</evidence>
<dbReference type="InterPro" id="IPR051275">
    <property type="entry name" value="Cell_adhesion_signaling"/>
</dbReference>
<dbReference type="RefSeq" id="XP_022666876.1">
    <property type="nucleotide sequence ID" value="XM_022811141.1"/>
</dbReference>
<keyword evidence="7" id="KW-1133">Transmembrane helix</keyword>
<evidence type="ECO:0000256" key="4">
    <source>
        <dbReference type="ARBA" id="ARBA00023180"/>
    </source>
</evidence>
<feature type="region of interest" description="Disordered" evidence="6">
    <location>
        <begin position="959"/>
        <end position="980"/>
    </location>
</feature>
<dbReference type="InterPro" id="IPR036179">
    <property type="entry name" value="Ig-like_dom_sf"/>
</dbReference>
<keyword evidence="2 7" id="KW-0472">Membrane</keyword>
<dbReference type="GO" id="GO:0005886">
    <property type="term" value="C:plasma membrane"/>
    <property type="evidence" value="ECO:0007669"/>
    <property type="project" value="TreeGrafter"/>
</dbReference>
<dbReference type="InterPro" id="IPR036116">
    <property type="entry name" value="FN3_sf"/>
</dbReference>
<dbReference type="SMART" id="SM00409">
    <property type="entry name" value="IG"/>
    <property type="match status" value="5"/>
</dbReference>
<dbReference type="InterPro" id="IPR003599">
    <property type="entry name" value="Ig_sub"/>
</dbReference>
<keyword evidence="4" id="KW-0325">Glycoprotein</keyword>
<evidence type="ECO:0000313" key="10">
    <source>
        <dbReference type="Proteomes" id="UP000594260"/>
    </source>
</evidence>
<keyword evidence="3" id="KW-1015">Disulfide bond</keyword>
<accession>A0A7M7KJH9</accession>
<dbReference type="KEGG" id="vde:111252759"/>